<organism evidence="1 2">
    <name type="scientific">Phycicoccus sonneratiae</name>
    <dbReference type="NCBI Taxonomy" id="2807628"/>
    <lineage>
        <taxon>Bacteria</taxon>
        <taxon>Bacillati</taxon>
        <taxon>Actinomycetota</taxon>
        <taxon>Actinomycetes</taxon>
        <taxon>Micrococcales</taxon>
        <taxon>Intrasporangiaceae</taxon>
        <taxon>Phycicoccus</taxon>
    </lineage>
</organism>
<evidence type="ECO:0000313" key="2">
    <source>
        <dbReference type="Proteomes" id="UP001430172"/>
    </source>
</evidence>
<dbReference type="EMBL" id="JAFDVD010000006">
    <property type="protein sequence ID" value="MBM6399788.1"/>
    <property type="molecule type" value="Genomic_DNA"/>
</dbReference>
<dbReference type="Proteomes" id="UP001430172">
    <property type="component" value="Unassembled WGS sequence"/>
</dbReference>
<name>A0ABS2CIW3_9MICO</name>
<reference evidence="1" key="1">
    <citation type="submission" date="2021-02" db="EMBL/GenBank/DDBJ databases">
        <title>Phycicoccus sp. MQZ13P-5T, whole genome shotgun sequence.</title>
        <authorList>
            <person name="Tuo L."/>
        </authorList>
    </citation>
    <scope>NUCLEOTIDE SEQUENCE</scope>
    <source>
        <strain evidence="1">MQZ13P-5</strain>
    </source>
</reference>
<proteinExistence type="predicted"/>
<evidence type="ECO:0000313" key="1">
    <source>
        <dbReference type="EMBL" id="MBM6399788.1"/>
    </source>
</evidence>
<keyword evidence="2" id="KW-1185">Reference proteome</keyword>
<accession>A0ABS2CIW3</accession>
<gene>
    <name evidence="1" type="ORF">JQN70_05270</name>
</gene>
<protein>
    <submittedName>
        <fullName evidence="1">Uncharacterized protein</fullName>
    </submittedName>
</protein>
<sequence length="273" mass="29779">MCTVLSLQSAGIPPANLRIEVVDPVLKGGKVDLVVTDVAGRTIVEMKYPRGSRTSVSPDTMTLGELLRDFLRVALVPAADRWVVLVLEPSLRRYLARRDAAWWTESPGGAVVLNRGELESLPKTARDAIGPLQWLLPVQATCVVAEPVDLDLALFAYQVDAPGSEVVGARLMSVERAAPEAGLQISRTRSGKATARSEILAAINSLIARSGLHEVAVQDVVHEMRRRGARYSDSTVRTMMTSHMCAQVHGPNIAAYDDLDRVDRGTYRLRLPH</sequence>
<comment type="caution">
    <text evidence="1">The sequence shown here is derived from an EMBL/GenBank/DDBJ whole genome shotgun (WGS) entry which is preliminary data.</text>
</comment>
<dbReference type="RefSeq" id="WP_204130275.1">
    <property type="nucleotide sequence ID" value="NZ_JAFDVD010000006.1"/>
</dbReference>